<dbReference type="InterPro" id="IPR050114">
    <property type="entry name" value="UPF0173_UPF0282_UlaG_hydrolase"/>
</dbReference>
<sequence length="238" mass="26828">MSGTRLLIDPYLTTSCEHLGLSRLWPPPFLTTLTTDAILVTHDHADHLDVDLTARLIAQRWIGPPSVTAYWQTAGVAPAQIHLLQRRDRIVVNDVVVTAIHAEHAEDSLGFLVRWADISVYVTGDTLWSPKILEDIGTTPVDLLAVCINGRLGNMGFDEAIDMAVALTPRTVVPMHYGMFRENTANPWEFGNQLTHRYSQGLFRVMEPLCWYDLSRTALIKEEPVERFPQRWELSLGS</sequence>
<protein>
    <recommendedName>
        <fullName evidence="1">Metallo-beta-lactamase domain-containing protein</fullName>
    </recommendedName>
</protein>
<feature type="domain" description="Metallo-beta-lactamase" evidence="1">
    <location>
        <begin position="4"/>
        <end position="177"/>
    </location>
</feature>
<proteinExistence type="predicted"/>
<comment type="caution">
    <text evidence="2">The sequence shown here is derived from an EMBL/GenBank/DDBJ whole genome shotgun (WGS) entry which is preliminary data.</text>
</comment>
<dbReference type="PANTHER" id="PTHR43546">
    <property type="entry name" value="UPF0173 METAL-DEPENDENT HYDROLASE MJ1163-RELATED"/>
    <property type="match status" value="1"/>
</dbReference>
<dbReference type="InterPro" id="IPR001279">
    <property type="entry name" value="Metallo-B-lactamas"/>
</dbReference>
<dbReference type="AlphaFoldDB" id="A0A2T2XDK6"/>
<dbReference type="SUPFAM" id="SSF56281">
    <property type="entry name" value="Metallo-hydrolase/oxidoreductase"/>
    <property type="match status" value="1"/>
</dbReference>
<dbReference type="Gene3D" id="3.60.15.10">
    <property type="entry name" value="Ribonuclease Z/Hydroxyacylglutathione hydrolase-like"/>
    <property type="match status" value="1"/>
</dbReference>
<reference evidence="2 3" key="1">
    <citation type="journal article" date="2014" name="BMC Genomics">
        <title>Comparison of environmental and isolate Sulfobacillus genomes reveals diverse carbon, sulfur, nitrogen, and hydrogen metabolisms.</title>
        <authorList>
            <person name="Justice N.B."/>
            <person name="Norman A."/>
            <person name="Brown C.T."/>
            <person name="Singh A."/>
            <person name="Thomas B.C."/>
            <person name="Banfield J.F."/>
        </authorList>
    </citation>
    <scope>NUCLEOTIDE SEQUENCE [LARGE SCALE GENOMIC DNA]</scope>
    <source>
        <strain evidence="2">AMDSBA4</strain>
    </source>
</reference>
<dbReference type="Pfam" id="PF12706">
    <property type="entry name" value="Lactamase_B_2"/>
    <property type="match status" value="1"/>
</dbReference>
<evidence type="ECO:0000313" key="3">
    <source>
        <dbReference type="Proteomes" id="UP000242972"/>
    </source>
</evidence>
<dbReference type="Proteomes" id="UP000242972">
    <property type="component" value="Unassembled WGS sequence"/>
</dbReference>
<dbReference type="InterPro" id="IPR036866">
    <property type="entry name" value="RibonucZ/Hydroxyglut_hydro"/>
</dbReference>
<name>A0A2T2XDK6_9FIRM</name>
<evidence type="ECO:0000259" key="1">
    <source>
        <dbReference type="Pfam" id="PF12706"/>
    </source>
</evidence>
<accession>A0A2T2XDK6</accession>
<gene>
    <name evidence="2" type="ORF">C7B46_13745</name>
</gene>
<evidence type="ECO:0000313" key="2">
    <source>
        <dbReference type="EMBL" id="PSR32579.1"/>
    </source>
</evidence>
<dbReference type="EMBL" id="PXYW01000036">
    <property type="protein sequence ID" value="PSR32579.1"/>
    <property type="molecule type" value="Genomic_DNA"/>
</dbReference>
<organism evidence="2 3">
    <name type="scientific">Sulfobacillus benefaciens</name>
    <dbReference type="NCBI Taxonomy" id="453960"/>
    <lineage>
        <taxon>Bacteria</taxon>
        <taxon>Bacillati</taxon>
        <taxon>Bacillota</taxon>
        <taxon>Clostridia</taxon>
        <taxon>Eubacteriales</taxon>
        <taxon>Clostridiales Family XVII. Incertae Sedis</taxon>
        <taxon>Sulfobacillus</taxon>
    </lineage>
</organism>